<proteinExistence type="inferred from homology"/>
<keyword evidence="2 4" id="KW-0547">Nucleotide-binding</keyword>
<dbReference type="GO" id="GO:0009236">
    <property type="term" value="P:cobalamin biosynthetic process"/>
    <property type="evidence" value="ECO:0007669"/>
    <property type="project" value="UniProtKB-UniRule"/>
</dbReference>
<dbReference type="UniPathway" id="UPA00148">
    <property type="reaction ID" value="UER00233"/>
</dbReference>
<dbReference type="GeneID" id="87106823"/>
<dbReference type="EC" id="2.5.1.17" evidence="4"/>
<dbReference type="PANTHER" id="PTHR12213">
    <property type="entry name" value="CORRINOID ADENOSYLTRANSFERASE"/>
    <property type="match status" value="1"/>
</dbReference>
<sequence length="176" mass="19868">MSITTGTGDKGETSLWSGERVNKDSLRVEAYGTVDELSSFLGEAKHFVSEEIGRHIVSIQRFLFKLAGQLASRDMQYVEPIVENDIVAITELVHEFESVVKLDGFVIPGSTIGSSKIDICRTVARRAERRIVALSRVETIDTTLLKYINRLSDLLFIFARYEEYKAGKIVYKKDIM</sequence>
<dbReference type="InterPro" id="IPR036451">
    <property type="entry name" value="CblAdoTrfase-like_sf"/>
</dbReference>
<dbReference type="Gene3D" id="1.20.1200.10">
    <property type="entry name" value="Cobalamin adenosyltransferase-like"/>
    <property type="match status" value="1"/>
</dbReference>
<dbReference type="SUPFAM" id="SSF89028">
    <property type="entry name" value="Cobalamin adenosyltransferase-like"/>
    <property type="match status" value="1"/>
</dbReference>
<evidence type="ECO:0000256" key="4">
    <source>
        <dbReference type="RuleBase" id="RU366026"/>
    </source>
</evidence>
<keyword evidence="3 4" id="KW-0067">ATP-binding</keyword>
<evidence type="ECO:0000313" key="7">
    <source>
        <dbReference type="Proteomes" id="UP000002881"/>
    </source>
</evidence>
<evidence type="ECO:0000313" key="6">
    <source>
        <dbReference type="EMBL" id="AFK06697.1"/>
    </source>
</evidence>
<dbReference type="NCBIfam" id="TIGR00636">
    <property type="entry name" value="PduO_Nterm"/>
    <property type="match status" value="1"/>
</dbReference>
<dbReference type="STRING" id="660470.Theba_0991"/>
<keyword evidence="4" id="KW-0169">Cobalamin biosynthesis</keyword>
<keyword evidence="7" id="KW-1185">Reference proteome</keyword>
<evidence type="ECO:0000259" key="5">
    <source>
        <dbReference type="Pfam" id="PF01923"/>
    </source>
</evidence>
<name>I2F444_9BACT</name>
<keyword evidence="1 4" id="KW-0808">Transferase</keyword>
<evidence type="ECO:0000256" key="3">
    <source>
        <dbReference type="ARBA" id="ARBA00022840"/>
    </source>
</evidence>
<dbReference type="GO" id="GO:0005524">
    <property type="term" value="F:ATP binding"/>
    <property type="evidence" value="ECO:0007669"/>
    <property type="project" value="UniProtKB-UniRule"/>
</dbReference>
<evidence type="ECO:0000256" key="2">
    <source>
        <dbReference type="ARBA" id="ARBA00022741"/>
    </source>
</evidence>
<dbReference type="Pfam" id="PF01923">
    <property type="entry name" value="Cob_adeno_trans"/>
    <property type="match status" value="1"/>
</dbReference>
<organism evidence="6 7">
    <name type="scientific">Mesotoga prima MesG1.Ag.4.2</name>
    <dbReference type="NCBI Taxonomy" id="660470"/>
    <lineage>
        <taxon>Bacteria</taxon>
        <taxon>Thermotogati</taxon>
        <taxon>Thermotogota</taxon>
        <taxon>Thermotogae</taxon>
        <taxon>Kosmotogales</taxon>
        <taxon>Kosmotogaceae</taxon>
        <taxon>Mesotoga</taxon>
    </lineage>
</organism>
<dbReference type="Proteomes" id="UP000002881">
    <property type="component" value="Chromosome"/>
</dbReference>
<reference evidence="6 7" key="1">
    <citation type="journal article" date="2012" name="Genome Biol. Evol.">
        <title>Genome Sequence of the Mesophilic Thermotogales Bacterium Mesotoga prima MesG1.Ag.4.2 Reveals the Largest Thermotogales Genome To Date.</title>
        <authorList>
            <person name="Zhaxybayeva O."/>
            <person name="Swithers K.S."/>
            <person name="Foght J."/>
            <person name="Green A.G."/>
            <person name="Bruce D."/>
            <person name="Detter C."/>
            <person name="Han S."/>
            <person name="Teshima H."/>
            <person name="Han J."/>
            <person name="Woyke T."/>
            <person name="Pitluck S."/>
            <person name="Nolan M."/>
            <person name="Ivanova N."/>
            <person name="Pati A."/>
            <person name="Land M.L."/>
            <person name="Dlutek M."/>
            <person name="Doolittle W.F."/>
            <person name="Noll K.M."/>
            <person name="Nesbo C.L."/>
        </authorList>
    </citation>
    <scope>NUCLEOTIDE SEQUENCE [LARGE SCALE GENOMIC DNA]</scope>
    <source>
        <strain evidence="7">mesG1.Ag.4.2</strain>
    </source>
</reference>
<comment type="catalytic activity">
    <reaction evidence="4">
        <text>2 cob(II)yrinate a,c diamide + reduced [electron-transfer flavoprotein] + 2 ATP = 2 adenosylcob(III)yrinate a,c-diamide + 2 triphosphate + oxidized [electron-transfer flavoprotein] + 3 H(+)</text>
        <dbReference type="Rhea" id="RHEA:11528"/>
        <dbReference type="Rhea" id="RHEA-COMP:10685"/>
        <dbReference type="Rhea" id="RHEA-COMP:10686"/>
        <dbReference type="ChEBI" id="CHEBI:15378"/>
        <dbReference type="ChEBI" id="CHEBI:18036"/>
        <dbReference type="ChEBI" id="CHEBI:30616"/>
        <dbReference type="ChEBI" id="CHEBI:57692"/>
        <dbReference type="ChEBI" id="CHEBI:58307"/>
        <dbReference type="ChEBI" id="CHEBI:58503"/>
        <dbReference type="ChEBI" id="CHEBI:58537"/>
        <dbReference type="EC" id="2.5.1.17"/>
    </reaction>
</comment>
<dbReference type="InterPro" id="IPR029499">
    <property type="entry name" value="PduO-typ"/>
</dbReference>
<dbReference type="RefSeq" id="WP_014730712.1">
    <property type="nucleotide sequence ID" value="NC_017934.1"/>
</dbReference>
<dbReference type="KEGG" id="mpg:Theba_0991"/>
<evidence type="ECO:0000256" key="1">
    <source>
        <dbReference type="ARBA" id="ARBA00022679"/>
    </source>
</evidence>
<feature type="domain" description="Cobalamin adenosyltransferase-like" evidence="5">
    <location>
        <begin position="3"/>
        <end position="161"/>
    </location>
</feature>
<comment type="similarity">
    <text evidence="4">Belongs to the Cob(I)alamin adenosyltransferase family.</text>
</comment>
<accession>I2F444</accession>
<gene>
    <name evidence="6" type="ORF">Theba_0991</name>
</gene>
<dbReference type="InterPro" id="IPR016030">
    <property type="entry name" value="CblAdoTrfase-like"/>
</dbReference>
<dbReference type="HOGENOM" id="CLU_083486_0_1_0"/>
<comment type="pathway">
    <text evidence="4">Cofactor biosynthesis; adenosylcobalamin biosynthesis; adenosylcobalamin from cob(II)yrinate a,c-diamide: step 2/7.</text>
</comment>
<dbReference type="PANTHER" id="PTHR12213:SF0">
    <property type="entry name" value="CORRINOID ADENOSYLTRANSFERASE MMAB"/>
    <property type="match status" value="1"/>
</dbReference>
<dbReference type="GO" id="GO:0008817">
    <property type="term" value="F:corrinoid adenosyltransferase activity"/>
    <property type="evidence" value="ECO:0007669"/>
    <property type="project" value="UniProtKB-UniRule"/>
</dbReference>
<protein>
    <recommendedName>
        <fullName evidence="4">Corrinoid adenosyltransferase</fullName>
        <ecNumber evidence="4">2.5.1.17</ecNumber>
    </recommendedName>
    <alternativeName>
        <fullName evidence="4">Cob(II)alamin adenosyltransferase</fullName>
    </alternativeName>
    <alternativeName>
        <fullName evidence="4">Cob(II)yrinic acid a,c-diamide adenosyltransferase</fullName>
    </alternativeName>
    <alternativeName>
        <fullName evidence="4">Cobinamide/cobalamin adenosyltransferase</fullName>
    </alternativeName>
</protein>
<dbReference type="AlphaFoldDB" id="I2F444"/>
<dbReference type="eggNOG" id="COG2096">
    <property type="taxonomic scope" value="Bacteria"/>
</dbReference>
<dbReference type="EMBL" id="CP003532">
    <property type="protein sequence ID" value="AFK06697.1"/>
    <property type="molecule type" value="Genomic_DNA"/>
</dbReference>
<comment type="catalytic activity">
    <reaction evidence="4">
        <text>2 cob(II)alamin + reduced [electron-transfer flavoprotein] + 2 ATP = 2 adenosylcob(III)alamin + 2 triphosphate + oxidized [electron-transfer flavoprotein] + 3 H(+)</text>
        <dbReference type="Rhea" id="RHEA:28671"/>
        <dbReference type="Rhea" id="RHEA-COMP:10685"/>
        <dbReference type="Rhea" id="RHEA-COMP:10686"/>
        <dbReference type="ChEBI" id="CHEBI:15378"/>
        <dbReference type="ChEBI" id="CHEBI:16304"/>
        <dbReference type="ChEBI" id="CHEBI:18036"/>
        <dbReference type="ChEBI" id="CHEBI:18408"/>
        <dbReference type="ChEBI" id="CHEBI:30616"/>
        <dbReference type="ChEBI" id="CHEBI:57692"/>
        <dbReference type="ChEBI" id="CHEBI:58307"/>
        <dbReference type="EC" id="2.5.1.17"/>
    </reaction>
</comment>